<dbReference type="SUPFAM" id="SSF51182">
    <property type="entry name" value="RmlC-like cupins"/>
    <property type="match status" value="1"/>
</dbReference>
<evidence type="ECO:0000313" key="2">
    <source>
        <dbReference type="Proteomes" id="UP000805841"/>
    </source>
</evidence>
<dbReference type="RefSeq" id="WP_190417318.1">
    <property type="nucleotide sequence ID" value="NZ_JAAOCA010000003.1"/>
</dbReference>
<proteinExistence type="predicted"/>
<organism evidence="1 2">
    <name type="scientific">Pseudomonas typographi</name>
    <dbReference type="NCBI Taxonomy" id="2715964"/>
    <lineage>
        <taxon>Bacteria</taxon>
        <taxon>Pseudomonadati</taxon>
        <taxon>Pseudomonadota</taxon>
        <taxon>Gammaproteobacteria</taxon>
        <taxon>Pseudomonadales</taxon>
        <taxon>Pseudomonadaceae</taxon>
        <taxon>Pseudomonas</taxon>
    </lineage>
</organism>
<gene>
    <name evidence="1" type="ORF">HAQ05_03260</name>
</gene>
<sequence length="198" mass="21658">MSHPRAAVIQGFLEQIRAIDAAGVDRAALGRITALLEGLTAHTELFNFDEFPPPAPGQGKSAFRYRLNDDGEGPTLYLNSLLPGKRTVAHNHETWAVIVAVQGQELNTVYQREDDGSDPTLARLAVARQVVVQPGTPISFLGDDLHSIQVDGQTPTLHFHLYGRPLESLEGRYGVQDDGRVVAYNKSQMEPSIEAYGQ</sequence>
<dbReference type="Proteomes" id="UP000805841">
    <property type="component" value="Unassembled WGS sequence"/>
</dbReference>
<accession>A0ABR7YX05</accession>
<protein>
    <submittedName>
        <fullName evidence="1">Cysteine dioxygenase</fullName>
    </submittedName>
</protein>
<reference evidence="1 2" key="1">
    <citation type="journal article" date="2020" name="Insects">
        <title>Bacteria Belonging to Pseudomonas typographi sp. nov. from the Bark Beetle Ips typographus Have Genomic Potential to Aid in the Host Ecology.</title>
        <authorList>
            <person name="Peral-Aranega E."/>
            <person name="Saati-Santamaria Z."/>
            <person name="Kolarik M."/>
            <person name="Rivas R."/>
            <person name="Garcia-Fraile P."/>
        </authorList>
    </citation>
    <scope>NUCLEOTIDE SEQUENCE [LARGE SCALE GENOMIC DNA]</scope>
    <source>
        <strain evidence="1 2">CA3A</strain>
    </source>
</reference>
<dbReference type="InterPro" id="IPR011051">
    <property type="entry name" value="RmlC_Cupin_sf"/>
</dbReference>
<dbReference type="InterPro" id="IPR014710">
    <property type="entry name" value="RmlC-like_jellyroll"/>
</dbReference>
<comment type="caution">
    <text evidence="1">The sequence shown here is derived from an EMBL/GenBank/DDBJ whole genome shotgun (WGS) entry which is preliminary data.</text>
</comment>
<keyword evidence="1" id="KW-0560">Oxidoreductase</keyword>
<name>A0ABR7YX05_9PSED</name>
<keyword evidence="2" id="KW-1185">Reference proteome</keyword>
<dbReference type="Gene3D" id="2.60.120.10">
    <property type="entry name" value="Jelly Rolls"/>
    <property type="match status" value="1"/>
</dbReference>
<dbReference type="EMBL" id="JAAOCA010000003">
    <property type="protein sequence ID" value="MBD1597733.1"/>
    <property type="molecule type" value="Genomic_DNA"/>
</dbReference>
<dbReference type="CDD" id="cd10548">
    <property type="entry name" value="cupin_CDO"/>
    <property type="match status" value="1"/>
</dbReference>
<dbReference type="GO" id="GO:0051213">
    <property type="term" value="F:dioxygenase activity"/>
    <property type="evidence" value="ECO:0007669"/>
    <property type="project" value="UniProtKB-KW"/>
</dbReference>
<evidence type="ECO:0000313" key="1">
    <source>
        <dbReference type="EMBL" id="MBD1597733.1"/>
    </source>
</evidence>
<keyword evidence="1" id="KW-0223">Dioxygenase</keyword>